<evidence type="ECO:0000259" key="8">
    <source>
        <dbReference type="Pfam" id="PF00676"/>
    </source>
</evidence>
<dbReference type="EC" id="1.2.4.1" evidence="2 7"/>
<dbReference type="InterPro" id="IPR050642">
    <property type="entry name" value="PDH_E1_Alpha_Subunit"/>
</dbReference>
<evidence type="ECO:0000313" key="9">
    <source>
        <dbReference type="EMBL" id="BAM00987.1"/>
    </source>
</evidence>
<dbReference type="GO" id="GO:0006086">
    <property type="term" value="P:pyruvate decarboxylation to acetyl-CoA"/>
    <property type="evidence" value="ECO:0007669"/>
    <property type="project" value="InterPro"/>
</dbReference>
<evidence type="ECO:0000313" key="10">
    <source>
        <dbReference type="Proteomes" id="UP000007880"/>
    </source>
</evidence>
<comment type="function">
    <text evidence="7">The pyruvate dehydrogenase complex catalyzes the overall conversion of pyruvate to acetyl-CoA and CO(2).</text>
</comment>
<dbReference type="InterPro" id="IPR029061">
    <property type="entry name" value="THDP-binding"/>
</dbReference>
<dbReference type="NCBIfam" id="TIGR03182">
    <property type="entry name" value="PDH_E1_alph_y"/>
    <property type="match status" value="1"/>
</dbReference>
<dbReference type="OrthoDB" id="9766715at2"/>
<keyword evidence="4 7" id="KW-0560">Oxidoreductase</keyword>
<reference evidence="9 10" key="1">
    <citation type="submission" date="2012-02" db="EMBL/GenBank/DDBJ databases">
        <title>Complete genome sequence of Caldilinea aerophila DSM 14535 (= NBRC 102666).</title>
        <authorList>
            <person name="Oguchi A."/>
            <person name="Hosoyama A."/>
            <person name="Sekine M."/>
            <person name="Fukai R."/>
            <person name="Kato Y."/>
            <person name="Nakamura S."/>
            <person name="Hanada S."/>
            <person name="Yamazaki S."/>
            <person name="Fujita N."/>
        </authorList>
    </citation>
    <scope>NUCLEOTIDE SEQUENCE [LARGE SCALE GENOMIC DNA]</scope>
    <source>
        <strain evidence="10">DSM 14535 / JCM 11387 / NBRC 104270 / STL-6-O1</strain>
    </source>
</reference>
<organism evidence="9 10">
    <name type="scientific">Caldilinea aerophila (strain DSM 14535 / JCM 11387 / NBRC 104270 / STL-6-O1)</name>
    <dbReference type="NCBI Taxonomy" id="926550"/>
    <lineage>
        <taxon>Bacteria</taxon>
        <taxon>Bacillati</taxon>
        <taxon>Chloroflexota</taxon>
        <taxon>Caldilineae</taxon>
        <taxon>Caldilineales</taxon>
        <taxon>Caldilineaceae</taxon>
        <taxon>Caldilinea</taxon>
    </lineage>
</organism>
<evidence type="ECO:0000256" key="1">
    <source>
        <dbReference type="ARBA" id="ARBA00001964"/>
    </source>
</evidence>
<dbReference type="Gene3D" id="3.40.50.970">
    <property type="match status" value="1"/>
</dbReference>
<dbReference type="RefSeq" id="WP_014434213.1">
    <property type="nucleotide sequence ID" value="NC_017079.1"/>
</dbReference>
<comment type="catalytic activity">
    <reaction evidence="7">
        <text>N(6)-[(R)-lipoyl]-L-lysyl-[protein] + pyruvate + H(+) = N(6)-[(R)-S(8)-acetyldihydrolipoyl]-L-lysyl-[protein] + CO2</text>
        <dbReference type="Rhea" id="RHEA:19189"/>
        <dbReference type="Rhea" id="RHEA-COMP:10474"/>
        <dbReference type="Rhea" id="RHEA-COMP:10478"/>
        <dbReference type="ChEBI" id="CHEBI:15361"/>
        <dbReference type="ChEBI" id="CHEBI:15378"/>
        <dbReference type="ChEBI" id="CHEBI:16526"/>
        <dbReference type="ChEBI" id="CHEBI:83099"/>
        <dbReference type="ChEBI" id="CHEBI:83111"/>
        <dbReference type="EC" id="1.2.4.1"/>
    </reaction>
</comment>
<dbReference type="CDD" id="cd02000">
    <property type="entry name" value="TPP_E1_PDC_ADC_BCADC"/>
    <property type="match status" value="1"/>
</dbReference>
<feature type="domain" description="Dehydrogenase E1 component" evidence="8">
    <location>
        <begin position="19"/>
        <end position="315"/>
    </location>
</feature>
<evidence type="ECO:0000256" key="7">
    <source>
        <dbReference type="RuleBase" id="RU361139"/>
    </source>
</evidence>
<sequence length="324" mass="35305">MSESFADLSPERLHALLHQMMLIRAFEEAAEQLYLQGLIHGTMHLSVGQEASAVGACAALRPTDYILSTHRGHGHCIAKGARVDLMMAEFFGKETGYCRGRGGSMHMADVDTGNLGANGIVAGGVPMAAGVGLSIQMQRQDRVVLVFFGDGATNEGAFHESLNLAAIWNLPVIYFCENNQYAMSMAITRASKLERLSDRACAYGIPGVTVDGNDLIAVYCATKEAVERARSGGGPTLIEAQTYRWKGHSKSDKQRYRTKEEVKAWQERDPIARLAQRMIEASLLTEDDLQRLQARVDEEIAAAIEFAKASPEPDPATILEGVYA</sequence>
<keyword evidence="5 7" id="KW-0786">Thiamine pyrophosphate</keyword>
<evidence type="ECO:0000256" key="5">
    <source>
        <dbReference type="ARBA" id="ARBA00023052"/>
    </source>
</evidence>
<dbReference type="eggNOG" id="COG1071">
    <property type="taxonomic scope" value="Bacteria"/>
</dbReference>
<dbReference type="PANTHER" id="PTHR11516:SF60">
    <property type="entry name" value="PYRUVATE DEHYDROGENASE E1 COMPONENT SUBUNIT ALPHA"/>
    <property type="match status" value="1"/>
</dbReference>
<evidence type="ECO:0000256" key="2">
    <source>
        <dbReference type="ARBA" id="ARBA00012281"/>
    </source>
</evidence>
<proteinExistence type="predicted"/>
<comment type="cofactor">
    <cofactor evidence="1 7">
        <name>thiamine diphosphate</name>
        <dbReference type="ChEBI" id="CHEBI:58937"/>
    </cofactor>
</comment>
<name>I0I6U9_CALAS</name>
<comment type="subunit">
    <text evidence="7">Heterodimer of an alpha and a beta chain.</text>
</comment>
<accession>I0I6U9</accession>
<dbReference type="Proteomes" id="UP000007880">
    <property type="component" value="Chromosome"/>
</dbReference>
<dbReference type="STRING" id="926550.CLDAP_29470"/>
<evidence type="ECO:0000256" key="4">
    <source>
        <dbReference type="ARBA" id="ARBA00023002"/>
    </source>
</evidence>
<dbReference type="Pfam" id="PF00676">
    <property type="entry name" value="E1_dh"/>
    <property type="match status" value="1"/>
</dbReference>
<evidence type="ECO:0000256" key="3">
    <source>
        <dbReference type="ARBA" id="ARBA00014159"/>
    </source>
</evidence>
<dbReference type="EMBL" id="AP012337">
    <property type="protein sequence ID" value="BAM00987.1"/>
    <property type="molecule type" value="Genomic_DNA"/>
</dbReference>
<dbReference type="InterPro" id="IPR001017">
    <property type="entry name" value="DH_E1"/>
</dbReference>
<evidence type="ECO:0000256" key="6">
    <source>
        <dbReference type="ARBA" id="ARBA00023317"/>
    </source>
</evidence>
<dbReference type="HOGENOM" id="CLU_029393_5_0_0"/>
<dbReference type="AlphaFoldDB" id="I0I6U9"/>
<dbReference type="KEGG" id="cap:CLDAP_29470"/>
<keyword evidence="10" id="KW-1185">Reference proteome</keyword>
<dbReference type="PANTHER" id="PTHR11516">
    <property type="entry name" value="PYRUVATE DEHYDROGENASE E1 COMPONENT, ALPHA SUBUNIT BACTERIAL AND ORGANELLAR"/>
    <property type="match status" value="1"/>
</dbReference>
<dbReference type="PATRIC" id="fig|926550.5.peg.3193"/>
<dbReference type="InterPro" id="IPR017597">
    <property type="entry name" value="Pyrv_DH_E1_asu_subgrp-y"/>
</dbReference>
<dbReference type="SUPFAM" id="SSF52518">
    <property type="entry name" value="Thiamin diphosphate-binding fold (THDP-binding)"/>
    <property type="match status" value="1"/>
</dbReference>
<gene>
    <name evidence="9" type="primary">acoA</name>
    <name evidence="7" type="synonym">pdhA</name>
    <name evidence="9" type="ordered locus">CLDAP_29470</name>
</gene>
<keyword evidence="6 7" id="KW-0670">Pyruvate</keyword>
<dbReference type="GO" id="GO:0004739">
    <property type="term" value="F:pyruvate dehydrogenase (acetyl-transferring) activity"/>
    <property type="evidence" value="ECO:0007669"/>
    <property type="project" value="UniProtKB-UniRule"/>
</dbReference>
<protein>
    <recommendedName>
        <fullName evidence="3 7">Pyruvate dehydrogenase E1 component subunit alpha</fullName>
        <ecNumber evidence="2 7">1.2.4.1</ecNumber>
    </recommendedName>
</protein>